<dbReference type="PROSITE" id="PS00217">
    <property type="entry name" value="SUGAR_TRANSPORT_2"/>
    <property type="match status" value="1"/>
</dbReference>
<keyword evidence="4 6" id="KW-1133">Transmembrane helix</keyword>
<feature type="transmembrane region" description="Helical" evidence="6">
    <location>
        <begin position="55"/>
        <end position="71"/>
    </location>
</feature>
<reference evidence="8" key="1">
    <citation type="journal article" date="2020" name="Stud. Mycol.">
        <title>101 Dothideomycetes genomes: a test case for predicting lifestyles and emergence of pathogens.</title>
        <authorList>
            <person name="Haridas S."/>
            <person name="Albert R."/>
            <person name="Binder M."/>
            <person name="Bloem J."/>
            <person name="Labutti K."/>
            <person name="Salamov A."/>
            <person name="Andreopoulos B."/>
            <person name="Baker S."/>
            <person name="Barry K."/>
            <person name="Bills G."/>
            <person name="Bluhm B."/>
            <person name="Cannon C."/>
            <person name="Castanera R."/>
            <person name="Culley D."/>
            <person name="Daum C."/>
            <person name="Ezra D."/>
            <person name="Gonzalez J."/>
            <person name="Henrissat B."/>
            <person name="Kuo A."/>
            <person name="Liang C."/>
            <person name="Lipzen A."/>
            <person name="Lutzoni F."/>
            <person name="Magnuson J."/>
            <person name="Mondo S."/>
            <person name="Nolan M."/>
            <person name="Ohm R."/>
            <person name="Pangilinan J."/>
            <person name="Park H.-J."/>
            <person name="Ramirez L."/>
            <person name="Alfaro M."/>
            <person name="Sun H."/>
            <person name="Tritt A."/>
            <person name="Yoshinaga Y."/>
            <person name="Zwiers L.-H."/>
            <person name="Turgeon B."/>
            <person name="Goodwin S."/>
            <person name="Spatafora J."/>
            <person name="Crous P."/>
            <person name="Grigoriev I."/>
        </authorList>
    </citation>
    <scope>NUCLEOTIDE SEQUENCE</scope>
    <source>
        <strain evidence="8">CBS 109.77</strain>
    </source>
</reference>
<dbReference type="AlphaFoldDB" id="A0A6A6WVV2"/>
<sequence>MATLDQPKGGPDRKPDDSDVLQITEIDSRSTTQCLGEAGDEGRTLWQNIKKYRKVGWITIALTSGILLYGYDNVVIGSVSGMPRFQQDFGRQLDGPDGEWILPSEWLALWNFASPVGAMGGSLAGGWMQDKMGRRLTLALSSFFSAIAVAIMYVSYLPQDIDGRRGCFLAGKLIQGIGIGAVMTTTQTYMSEILPPVLRGSGMAFFPAFTLLGQLTGAIVIFASLDKSKGYAVAFGSQWPFSFVPILVACFIPESPAYYVRKHLTEKALQAQARLDPPGADTKAIVARIEADIEHERQLSRATFQECFHRRNIRRTFIVMWANSLTAVFGLQLLGKASYFLQKVGMKASLSLIFLILGILLGLIANGVSVWVMSRVGRRPLIFMSLSITSVLYLCMGIANCFKSSAVQWVTSAAMMLITIVCGVGAWPASFAVAAETSSLQLRAKTQGIGWFTSAFASAAAGVSLPYVFNPDAGNLRGKVGFTYVGSCVVGLIISWYLIPEMKDRNVSDIDRMFELNLPARRFKSWRSDEDNERGQA</sequence>
<dbReference type="PROSITE" id="PS50850">
    <property type="entry name" value="MFS"/>
    <property type="match status" value="1"/>
</dbReference>
<dbReference type="GO" id="GO:0016020">
    <property type="term" value="C:membrane"/>
    <property type="evidence" value="ECO:0007669"/>
    <property type="project" value="UniProtKB-SubCell"/>
</dbReference>
<evidence type="ECO:0000256" key="5">
    <source>
        <dbReference type="ARBA" id="ARBA00023136"/>
    </source>
</evidence>
<dbReference type="InterPro" id="IPR020846">
    <property type="entry name" value="MFS_dom"/>
</dbReference>
<dbReference type="OrthoDB" id="6612291at2759"/>
<evidence type="ECO:0000256" key="2">
    <source>
        <dbReference type="ARBA" id="ARBA00010992"/>
    </source>
</evidence>
<evidence type="ECO:0000256" key="3">
    <source>
        <dbReference type="ARBA" id="ARBA00022692"/>
    </source>
</evidence>
<feature type="transmembrane region" description="Helical" evidence="6">
    <location>
        <begin position="448"/>
        <end position="469"/>
    </location>
</feature>
<evidence type="ECO:0000256" key="1">
    <source>
        <dbReference type="ARBA" id="ARBA00004141"/>
    </source>
</evidence>
<comment type="subcellular location">
    <subcellularLocation>
        <location evidence="1">Membrane</location>
        <topology evidence="1">Multi-pass membrane protein</topology>
    </subcellularLocation>
</comment>
<organism evidence="8 9">
    <name type="scientific">Melanomma pulvis-pyrius CBS 109.77</name>
    <dbReference type="NCBI Taxonomy" id="1314802"/>
    <lineage>
        <taxon>Eukaryota</taxon>
        <taxon>Fungi</taxon>
        <taxon>Dikarya</taxon>
        <taxon>Ascomycota</taxon>
        <taxon>Pezizomycotina</taxon>
        <taxon>Dothideomycetes</taxon>
        <taxon>Pleosporomycetidae</taxon>
        <taxon>Pleosporales</taxon>
        <taxon>Melanommataceae</taxon>
        <taxon>Melanomma</taxon>
    </lineage>
</organism>
<gene>
    <name evidence="8" type="ORF">K505DRAFT_329096</name>
</gene>
<evidence type="ECO:0000256" key="4">
    <source>
        <dbReference type="ARBA" id="ARBA00022989"/>
    </source>
</evidence>
<feature type="transmembrane region" description="Helical" evidence="6">
    <location>
        <begin position="202"/>
        <end position="225"/>
    </location>
</feature>
<dbReference type="Pfam" id="PF00083">
    <property type="entry name" value="Sugar_tr"/>
    <property type="match status" value="1"/>
</dbReference>
<dbReference type="PANTHER" id="PTHR48022:SF41">
    <property type="entry name" value="MAJOR FACILITATOR SUPERFAMILY (MFS) PROFILE DOMAIN-CONTAINING PROTEIN"/>
    <property type="match status" value="1"/>
</dbReference>
<dbReference type="InterPro" id="IPR050360">
    <property type="entry name" value="MFS_Sugar_Transporters"/>
</dbReference>
<dbReference type="SUPFAM" id="SSF103473">
    <property type="entry name" value="MFS general substrate transporter"/>
    <property type="match status" value="1"/>
</dbReference>
<name>A0A6A6WVV2_9PLEO</name>
<evidence type="ECO:0000259" key="7">
    <source>
        <dbReference type="PROSITE" id="PS50850"/>
    </source>
</evidence>
<feature type="transmembrane region" description="Helical" evidence="6">
    <location>
        <begin position="406"/>
        <end position="427"/>
    </location>
</feature>
<dbReference type="PANTHER" id="PTHR48022">
    <property type="entry name" value="PLASTIDIC GLUCOSE TRANSPORTER 4"/>
    <property type="match status" value="1"/>
</dbReference>
<dbReference type="InterPro" id="IPR005829">
    <property type="entry name" value="Sugar_transporter_CS"/>
</dbReference>
<feature type="domain" description="Major facilitator superfamily (MFS) profile" evidence="7">
    <location>
        <begin position="58"/>
        <end position="503"/>
    </location>
</feature>
<protein>
    <submittedName>
        <fullName evidence="8">MFS general substrate transporter</fullName>
    </submittedName>
</protein>
<dbReference type="EMBL" id="MU002236">
    <property type="protein sequence ID" value="KAF2788219.1"/>
    <property type="molecule type" value="Genomic_DNA"/>
</dbReference>
<accession>A0A6A6WVV2</accession>
<dbReference type="GO" id="GO:0005351">
    <property type="term" value="F:carbohydrate:proton symporter activity"/>
    <property type="evidence" value="ECO:0007669"/>
    <property type="project" value="TreeGrafter"/>
</dbReference>
<feature type="transmembrane region" description="Helical" evidence="6">
    <location>
        <begin position="136"/>
        <end position="156"/>
    </location>
</feature>
<keyword evidence="9" id="KW-1185">Reference proteome</keyword>
<comment type="similarity">
    <text evidence="2">Belongs to the major facilitator superfamily. Sugar transporter (TC 2.A.1.1) family.</text>
</comment>
<dbReference type="Proteomes" id="UP000799757">
    <property type="component" value="Unassembled WGS sequence"/>
</dbReference>
<keyword evidence="5 6" id="KW-0472">Membrane</keyword>
<evidence type="ECO:0000313" key="8">
    <source>
        <dbReference type="EMBL" id="KAF2788219.1"/>
    </source>
</evidence>
<feature type="transmembrane region" description="Helical" evidence="6">
    <location>
        <begin position="106"/>
        <end position="124"/>
    </location>
</feature>
<dbReference type="InterPro" id="IPR036259">
    <property type="entry name" value="MFS_trans_sf"/>
</dbReference>
<evidence type="ECO:0000313" key="9">
    <source>
        <dbReference type="Proteomes" id="UP000799757"/>
    </source>
</evidence>
<feature type="transmembrane region" description="Helical" evidence="6">
    <location>
        <begin position="352"/>
        <end position="374"/>
    </location>
</feature>
<evidence type="ECO:0000256" key="6">
    <source>
        <dbReference type="SAM" id="Phobius"/>
    </source>
</evidence>
<dbReference type="Gene3D" id="1.20.1250.20">
    <property type="entry name" value="MFS general substrate transporter like domains"/>
    <property type="match status" value="1"/>
</dbReference>
<proteinExistence type="inferred from homology"/>
<dbReference type="InterPro" id="IPR005828">
    <property type="entry name" value="MFS_sugar_transport-like"/>
</dbReference>
<keyword evidence="3 6" id="KW-0812">Transmembrane</keyword>
<feature type="transmembrane region" description="Helical" evidence="6">
    <location>
        <begin position="381"/>
        <end position="400"/>
    </location>
</feature>
<feature type="transmembrane region" description="Helical" evidence="6">
    <location>
        <begin position="481"/>
        <end position="499"/>
    </location>
</feature>
<feature type="transmembrane region" description="Helical" evidence="6">
    <location>
        <begin position="318"/>
        <end position="340"/>
    </location>
</feature>